<protein>
    <submittedName>
        <fullName evidence="7">Uncharacterized protein</fullName>
    </submittedName>
</protein>
<evidence type="ECO:0000313" key="7">
    <source>
        <dbReference type="EMBL" id="OAX77261.1"/>
    </source>
</evidence>
<dbReference type="STRING" id="1658172.A0A1B7NK85"/>
<keyword evidence="2 6" id="KW-0472">Membrane</keyword>
<dbReference type="GO" id="GO:0016020">
    <property type="term" value="C:membrane"/>
    <property type="evidence" value="ECO:0007669"/>
    <property type="project" value="UniProtKB-SubCell"/>
</dbReference>
<dbReference type="Pfam" id="PF03935">
    <property type="entry name" value="SKN1_KRE6_Sbg1"/>
    <property type="match status" value="1"/>
</dbReference>
<dbReference type="InterPro" id="IPR005629">
    <property type="entry name" value="Skn1/Kre6/Sbg1"/>
</dbReference>
<keyword evidence="3" id="KW-0325">Glycoprotein</keyword>
<evidence type="ECO:0000313" key="8">
    <source>
        <dbReference type="Proteomes" id="UP000091918"/>
    </source>
</evidence>
<organism evidence="7 8">
    <name type="scientific">Emergomyces africanus</name>
    <dbReference type="NCBI Taxonomy" id="1955775"/>
    <lineage>
        <taxon>Eukaryota</taxon>
        <taxon>Fungi</taxon>
        <taxon>Dikarya</taxon>
        <taxon>Ascomycota</taxon>
        <taxon>Pezizomycotina</taxon>
        <taxon>Eurotiomycetes</taxon>
        <taxon>Eurotiomycetidae</taxon>
        <taxon>Onygenales</taxon>
        <taxon>Ajellomycetaceae</taxon>
        <taxon>Emergomyces</taxon>
    </lineage>
</organism>
<evidence type="ECO:0000256" key="3">
    <source>
        <dbReference type="ARBA" id="ARBA00023180"/>
    </source>
</evidence>
<name>A0A1B7NK85_9EURO</name>
<feature type="region of interest" description="Disordered" evidence="5">
    <location>
        <begin position="1"/>
        <end position="79"/>
    </location>
</feature>
<keyword evidence="6" id="KW-1133">Transmembrane helix</keyword>
<feature type="compositionally biased region" description="Polar residues" evidence="5">
    <location>
        <begin position="49"/>
        <end position="59"/>
    </location>
</feature>
<evidence type="ECO:0000256" key="2">
    <source>
        <dbReference type="ARBA" id="ARBA00023136"/>
    </source>
</evidence>
<evidence type="ECO:0000256" key="1">
    <source>
        <dbReference type="ARBA" id="ARBA00004370"/>
    </source>
</evidence>
<keyword evidence="8" id="KW-1185">Reference proteome</keyword>
<dbReference type="OrthoDB" id="412647at2759"/>
<sequence>MLPRRLRKASPAEVTPTAEVPSNQPNPFLTPQPSSSSLLSPPGPSYPSTFRQGLSLGNDSSDHLTLHSPSRRWRGENHGSTEYSNILSRRTSWSSEGGGSQESSSAYSFNPTCEYQRHCRLSTEEDPLTTQTVVKKYAITPSENLLVFPEDIEADDHLHNPDSSDSDRDCNMWTRRGAINLVGLIVVVLGGITLFIIYPILYDCPECKT</sequence>
<feature type="transmembrane region" description="Helical" evidence="6">
    <location>
        <begin position="178"/>
        <end position="201"/>
    </location>
</feature>
<dbReference type="Proteomes" id="UP000091918">
    <property type="component" value="Unassembled WGS sequence"/>
</dbReference>
<keyword evidence="4" id="KW-0961">Cell wall biogenesis/degradation</keyword>
<dbReference type="EMBL" id="LGUA01002941">
    <property type="protein sequence ID" value="OAX77261.1"/>
    <property type="molecule type" value="Genomic_DNA"/>
</dbReference>
<comment type="subcellular location">
    <subcellularLocation>
        <location evidence="1">Membrane</location>
    </subcellularLocation>
</comment>
<reference evidence="7 8" key="1">
    <citation type="submission" date="2015-07" db="EMBL/GenBank/DDBJ databases">
        <title>Emmonsia species relationships and genome sequence.</title>
        <authorList>
            <person name="Cuomo C.A."/>
            <person name="Schwartz I.S."/>
            <person name="Kenyon C."/>
            <person name="de Hoog G.S."/>
            <person name="Govender N.P."/>
            <person name="Botha A."/>
            <person name="Moreno L."/>
            <person name="de Vries M."/>
            <person name="Munoz J.F."/>
            <person name="Stielow J.B."/>
        </authorList>
    </citation>
    <scope>NUCLEOTIDE SEQUENCE [LARGE SCALE GENOMIC DNA]</scope>
    <source>
        <strain evidence="7 8">CBS 136260</strain>
    </source>
</reference>
<feature type="non-terminal residue" evidence="7">
    <location>
        <position position="209"/>
    </location>
</feature>
<comment type="caution">
    <text evidence="7">The sequence shown here is derived from an EMBL/GenBank/DDBJ whole genome shotgun (WGS) entry which is preliminary data.</text>
</comment>
<proteinExistence type="predicted"/>
<feature type="compositionally biased region" description="Low complexity" evidence="5">
    <location>
        <begin position="27"/>
        <end position="40"/>
    </location>
</feature>
<keyword evidence="6" id="KW-0812">Transmembrane</keyword>
<gene>
    <name evidence="7" type="ORF">ACJ72_08443</name>
</gene>
<evidence type="ECO:0000256" key="4">
    <source>
        <dbReference type="ARBA" id="ARBA00023316"/>
    </source>
</evidence>
<dbReference type="AlphaFoldDB" id="A0A1B7NK85"/>
<accession>A0A1B7NK85</accession>
<evidence type="ECO:0000256" key="5">
    <source>
        <dbReference type="SAM" id="MobiDB-lite"/>
    </source>
</evidence>
<evidence type="ECO:0000256" key="6">
    <source>
        <dbReference type="SAM" id="Phobius"/>
    </source>
</evidence>